<dbReference type="EMBL" id="GEDG01016759">
    <property type="protein sequence ID" value="JAP22265.1"/>
    <property type="molecule type" value="Transcribed_RNA"/>
</dbReference>
<dbReference type="AlphaFoldDB" id="A0A0V0HQV7"/>
<accession>A0A0V0HQV7</accession>
<proteinExistence type="predicted"/>
<evidence type="ECO:0000313" key="1">
    <source>
        <dbReference type="EMBL" id="JAP22265.1"/>
    </source>
</evidence>
<protein>
    <submittedName>
        <fullName evidence="1">Putative ovule protein</fullName>
    </submittedName>
</protein>
<organism evidence="1">
    <name type="scientific">Solanum chacoense</name>
    <name type="common">Chaco potato</name>
    <dbReference type="NCBI Taxonomy" id="4108"/>
    <lineage>
        <taxon>Eukaryota</taxon>
        <taxon>Viridiplantae</taxon>
        <taxon>Streptophyta</taxon>
        <taxon>Embryophyta</taxon>
        <taxon>Tracheophyta</taxon>
        <taxon>Spermatophyta</taxon>
        <taxon>Magnoliopsida</taxon>
        <taxon>eudicotyledons</taxon>
        <taxon>Gunneridae</taxon>
        <taxon>Pentapetalae</taxon>
        <taxon>asterids</taxon>
        <taxon>lamiids</taxon>
        <taxon>Solanales</taxon>
        <taxon>Solanaceae</taxon>
        <taxon>Solanoideae</taxon>
        <taxon>Solaneae</taxon>
        <taxon>Solanum</taxon>
    </lineage>
</organism>
<name>A0A0V0HQV7_SOLCH</name>
<reference evidence="1" key="1">
    <citation type="submission" date="2015-12" db="EMBL/GenBank/DDBJ databases">
        <title>Gene expression during late stages of embryo sac development: a critical building block for successful pollen-pistil interactions.</title>
        <authorList>
            <person name="Liu Y."/>
            <person name="Joly V."/>
            <person name="Sabar M."/>
            <person name="Matton D.P."/>
        </authorList>
    </citation>
    <scope>NUCLEOTIDE SEQUENCE</scope>
</reference>
<sequence length="65" mass="7674">MNWSQYKQIGISLHSVNRYLACFQLIILQFKSNYYVRNLSSVSKLTIYSNEPCFCTIRLIIYVGM</sequence>